<sequence>MNRVFNTILQAMGLSPADYESSSLNTSFQNVSNGRYGAANNGIASMGGYGHWGPGTSSYGNDYLTRAALYNLHNFKRVLPMPSRSAGS</sequence>
<keyword evidence="2" id="KW-1185">Reference proteome</keyword>
<dbReference type="EMBL" id="CP093442">
    <property type="protein sequence ID" value="UOF01373.1"/>
    <property type="molecule type" value="Genomic_DNA"/>
</dbReference>
<name>A0ABY4C8Q6_9BACT</name>
<evidence type="ECO:0000313" key="1">
    <source>
        <dbReference type="EMBL" id="UOF01373.1"/>
    </source>
</evidence>
<organism evidence="1 2">
    <name type="scientific">Bdellovibrio reynosensis</name>
    <dbReference type="NCBI Taxonomy" id="2835041"/>
    <lineage>
        <taxon>Bacteria</taxon>
        <taxon>Pseudomonadati</taxon>
        <taxon>Bdellovibrionota</taxon>
        <taxon>Bdellovibrionia</taxon>
        <taxon>Bdellovibrionales</taxon>
        <taxon>Pseudobdellovibrionaceae</taxon>
        <taxon>Bdellovibrio</taxon>
    </lineage>
</organism>
<accession>A0ABY4C8Q6</accession>
<dbReference type="RefSeq" id="WP_243537813.1">
    <property type="nucleotide sequence ID" value="NZ_CP093442.1"/>
</dbReference>
<dbReference type="Proteomes" id="UP000830116">
    <property type="component" value="Chromosome"/>
</dbReference>
<reference evidence="1" key="1">
    <citation type="submission" date="2022-03" db="EMBL/GenBank/DDBJ databases">
        <title>Genome Identification and Characterization of new species Bdellovibrio reynosense LBG001 sp. nov. from a Mexico soil sample.</title>
        <authorList>
            <person name="Camilli A."/>
            <person name="Ajao Y."/>
            <person name="Guo X."/>
        </authorList>
    </citation>
    <scope>NUCLEOTIDE SEQUENCE</scope>
    <source>
        <strain evidence="1">LBG001</strain>
    </source>
</reference>
<protein>
    <submittedName>
        <fullName evidence="1">Uncharacterized protein</fullName>
    </submittedName>
</protein>
<proteinExistence type="predicted"/>
<gene>
    <name evidence="1" type="ORF">MNR06_00195</name>
</gene>
<evidence type="ECO:0000313" key="2">
    <source>
        <dbReference type="Proteomes" id="UP000830116"/>
    </source>
</evidence>